<evidence type="ECO:0000256" key="1">
    <source>
        <dbReference type="SAM" id="Phobius"/>
    </source>
</evidence>
<protein>
    <submittedName>
        <fullName evidence="2">Uncharacterized protein</fullName>
    </submittedName>
</protein>
<sequence>MADYITAITGLINMASGLSNGMLVYILIFALLCILTWKLPELIKALRKDDDDD</sequence>
<evidence type="ECO:0000313" key="2">
    <source>
        <dbReference type="EMBL" id="MCW8041205.1"/>
    </source>
</evidence>
<comment type="caution">
    <text evidence="2">The sequence shown here is derived from an EMBL/GenBank/DDBJ whole genome shotgun (WGS) entry which is preliminary data.</text>
</comment>
<feature type="transmembrane region" description="Helical" evidence="1">
    <location>
        <begin position="22"/>
        <end position="39"/>
    </location>
</feature>
<evidence type="ECO:0000313" key="3">
    <source>
        <dbReference type="Proteomes" id="UP001209682"/>
    </source>
</evidence>
<dbReference type="RefSeq" id="WP_265466214.1">
    <property type="nucleotide sequence ID" value="NZ_JAPEQW010000061.1"/>
</dbReference>
<organism evidence="2 3">
    <name type="scientific">Acinetobacter entericus</name>
    <dbReference type="NCBI Taxonomy" id="2989714"/>
    <lineage>
        <taxon>Bacteria</taxon>
        <taxon>Pseudomonadati</taxon>
        <taxon>Pseudomonadota</taxon>
        <taxon>Gammaproteobacteria</taxon>
        <taxon>Moraxellales</taxon>
        <taxon>Moraxellaceae</taxon>
        <taxon>Acinetobacter</taxon>
    </lineage>
</organism>
<keyword evidence="1" id="KW-0812">Transmembrane</keyword>
<dbReference type="EMBL" id="JAPEQW010000061">
    <property type="protein sequence ID" value="MCW8041205.1"/>
    <property type="molecule type" value="Genomic_DNA"/>
</dbReference>
<dbReference type="Proteomes" id="UP001209682">
    <property type="component" value="Unassembled WGS sequence"/>
</dbReference>
<gene>
    <name evidence="2" type="ORF">OKC24_18965</name>
</gene>
<name>A0ABT3NQE4_9GAMM</name>
<accession>A0ABT3NQE4</accession>
<keyword evidence="1" id="KW-1133">Transmembrane helix</keyword>
<keyword evidence="1" id="KW-0472">Membrane</keyword>
<keyword evidence="3" id="KW-1185">Reference proteome</keyword>
<reference evidence="2 3" key="1">
    <citation type="submission" date="2022-11" db="EMBL/GenBank/DDBJ databases">
        <title>Acinetobacter entericus sp. nov., isolated from the gut of the plastic-eating larvae of the Coleoptera insect Zophobas atratus.</title>
        <authorList>
            <person name="Dong X."/>
            <person name="Yang Y."/>
        </authorList>
    </citation>
    <scope>NUCLEOTIDE SEQUENCE [LARGE SCALE GENOMIC DNA]</scope>
    <source>
        <strain evidence="2 3">BIT-DXN8</strain>
    </source>
</reference>
<proteinExistence type="predicted"/>